<proteinExistence type="predicted"/>
<name>A0AA94EFN5_9GAMM</name>
<keyword evidence="2" id="KW-1185">Reference proteome</keyword>
<protein>
    <submittedName>
        <fullName evidence="1">Uncharacterized protein</fullName>
    </submittedName>
</protein>
<comment type="caution">
    <text evidence="1">The sequence shown here is derived from an EMBL/GenBank/DDBJ whole genome shotgun (WGS) entry which is preliminary data.</text>
</comment>
<organism evidence="1 2">
    <name type="scientific">Idiomarina aquatica</name>
    <dbReference type="NCBI Taxonomy" id="1327752"/>
    <lineage>
        <taxon>Bacteria</taxon>
        <taxon>Pseudomonadati</taxon>
        <taxon>Pseudomonadota</taxon>
        <taxon>Gammaproteobacteria</taxon>
        <taxon>Alteromonadales</taxon>
        <taxon>Idiomarinaceae</taxon>
        <taxon>Idiomarina</taxon>
    </lineage>
</organism>
<dbReference type="RefSeq" id="WP_126819352.1">
    <property type="nucleotide sequence ID" value="NZ_PIPS01000001.1"/>
</dbReference>
<gene>
    <name evidence="1" type="ORF">CWE23_02810</name>
</gene>
<reference evidence="2" key="1">
    <citation type="journal article" date="2018" name="Front. Microbiol.">
        <title>Genome-Based Analysis Reveals the Taxonomy and Diversity of the Family Idiomarinaceae.</title>
        <authorList>
            <person name="Liu Y."/>
            <person name="Lai Q."/>
            <person name="Shao Z."/>
        </authorList>
    </citation>
    <scope>NUCLEOTIDE SEQUENCE [LARGE SCALE GENOMIC DNA]</scope>
    <source>
        <strain evidence="2">SN-14</strain>
    </source>
</reference>
<accession>A0AA94EFN5</accession>
<dbReference type="Proteomes" id="UP000286680">
    <property type="component" value="Unassembled WGS sequence"/>
</dbReference>
<dbReference type="AlphaFoldDB" id="A0AA94EFN5"/>
<dbReference type="EMBL" id="PIPS01000001">
    <property type="protein sequence ID" value="RUO44976.1"/>
    <property type="molecule type" value="Genomic_DNA"/>
</dbReference>
<sequence length="116" mass="13015">MAHQLAKGNAADPKEDAAFIKQMEAAGAPKELIEKQRMSAASSDEIEVLNACYPAVEWFFQVYDLLRWNQHFCLGLDVVAVEADARMRGIEINPTDYQNLRTLTAYYSDAINEESA</sequence>
<evidence type="ECO:0000313" key="1">
    <source>
        <dbReference type="EMBL" id="RUO44976.1"/>
    </source>
</evidence>
<evidence type="ECO:0000313" key="2">
    <source>
        <dbReference type="Proteomes" id="UP000286680"/>
    </source>
</evidence>